<dbReference type="Proteomes" id="UP001290861">
    <property type="component" value="Unassembled WGS sequence"/>
</dbReference>
<sequence length="253" mass="27494">MHIQAELISIGNELLSGQTLNTHGRDLGTALSTIGLHLSRDTTIGDDIPTIGSAIKEALARVDLVFVSGGLGPTIDDITRDALAELLQRKIILDSATVKKIETSFETKGRKMSLAATRQAQVLEGADVLNNSVGHAPGQRIETDEEKTLFVLPGPPNEFNAILNEEILPGLKLRYSDIKPLVIRFIRTQGIGESDIVTILEKAHFQPPEVDLGFYPGNGRVKIRLSSTADHEDRVLAAVAELRTLLADFIFSE</sequence>
<name>A0ABU5MVT5_9BACT</name>
<dbReference type="InterPro" id="IPR001453">
    <property type="entry name" value="MoaB/Mog_dom"/>
</dbReference>
<protein>
    <submittedName>
        <fullName evidence="2">Molybdopterin-binding protein</fullName>
    </submittedName>
</protein>
<dbReference type="Gene3D" id="3.30.70.2860">
    <property type="match status" value="1"/>
</dbReference>
<dbReference type="InterPro" id="IPR050101">
    <property type="entry name" value="CinA"/>
</dbReference>
<dbReference type="Gene3D" id="3.40.980.10">
    <property type="entry name" value="MoaB/Mog-like domain"/>
    <property type="match status" value="1"/>
</dbReference>
<dbReference type="PANTHER" id="PTHR13939:SF0">
    <property type="entry name" value="NMN AMIDOHYDROLASE-LIKE PROTEIN YFAY"/>
    <property type="match status" value="1"/>
</dbReference>
<dbReference type="Pfam" id="PF18146">
    <property type="entry name" value="CinA_KH"/>
    <property type="match status" value="1"/>
</dbReference>
<gene>
    <name evidence="2" type="ORF">P9H32_06525</name>
</gene>
<dbReference type="InterPro" id="IPR041424">
    <property type="entry name" value="CinA_KH"/>
</dbReference>
<evidence type="ECO:0000313" key="3">
    <source>
        <dbReference type="Proteomes" id="UP001290861"/>
    </source>
</evidence>
<reference evidence="2 3" key="1">
    <citation type="journal article" date="2024" name="Appl. Environ. Microbiol.">
        <title>Pontiella agarivorans sp. nov., a novel marine anaerobic bacterium capable of degrading macroalgal polysaccharides and fixing nitrogen.</title>
        <authorList>
            <person name="Liu N."/>
            <person name="Kivenson V."/>
            <person name="Peng X."/>
            <person name="Cui Z."/>
            <person name="Lankiewicz T.S."/>
            <person name="Gosselin K.M."/>
            <person name="English C.J."/>
            <person name="Blair E.M."/>
            <person name="O'Malley M.A."/>
            <person name="Valentine D.L."/>
        </authorList>
    </citation>
    <scope>NUCLEOTIDE SEQUENCE [LARGE SCALE GENOMIC DNA]</scope>
    <source>
        <strain evidence="2 3">NLcol2</strain>
    </source>
</reference>
<dbReference type="Pfam" id="PF00994">
    <property type="entry name" value="MoCF_biosynth"/>
    <property type="match status" value="1"/>
</dbReference>
<organism evidence="2 3">
    <name type="scientific">Pontiella agarivorans</name>
    <dbReference type="NCBI Taxonomy" id="3038953"/>
    <lineage>
        <taxon>Bacteria</taxon>
        <taxon>Pseudomonadati</taxon>
        <taxon>Kiritimatiellota</taxon>
        <taxon>Kiritimatiellia</taxon>
        <taxon>Kiritimatiellales</taxon>
        <taxon>Pontiellaceae</taxon>
        <taxon>Pontiella</taxon>
    </lineage>
</organism>
<feature type="domain" description="MoaB/Mog" evidence="1">
    <location>
        <begin position="6"/>
        <end position="174"/>
    </location>
</feature>
<dbReference type="SUPFAM" id="SSF53218">
    <property type="entry name" value="Molybdenum cofactor biosynthesis proteins"/>
    <property type="match status" value="1"/>
</dbReference>
<dbReference type="CDD" id="cd00885">
    <property type="entry name" value="cinA"/>
    <property type="match status" value="1"/>
</dbReference>
<keyword evidence="3" id="KW-1185">Reference proteome</keyword>
<dbReference type="PANTHER" id="PTHR13939">
    <property type="entry name" value="NICOTINAMIDE-NUCLEOTIDE AMIDOHYDROLASE PNCC"/>
    <property type="match status" value="1"/>
</dbReference>
<dbReference type="SMART" id="SM00852">
    <property type="entry name" value="MoCF_biosynth"/>
    <property type="match status" value="1"/>
</dbReference>
<evidence type="ECO:0000259" key="1">
    <source>
        <dbReference type="SMART" id="SM00852"/>
    </source>
</evidence>
<dbReference type="RefSeq" id="WP_322608080.1">
    <property type="nucleotide sequence ID" value="NZ_JARVCO010000007.1"/>
</dbReference>
<proteinExistence type="predicted"/>
<dbReference type="EMBL" id="JARVCO010000007">
    <property type="protein sequence ID" value="MDZ8118282.1"/>
    <property type="molecule type" value="Genomic_DNA"/>
</dbReference>
<accession>A0ABU5MVT5</accession>
<comment type="caution">
    <text evidence="2">The sequence shown here is derived from an EMBL/GenBank/DDBJ whole genome shotgun (WGS) entry which is preliminary data.</text>
</comment>
<dbReference type="InterPro" id="IPR036425">
    <property type="entry name" value="MoaB/Mog-like_dom_sf"/>
</dbReference>
<evidence type="ECO:0000313" key="2">
    <source>
        <dbReference type="EMBL" id="MDZ8118282.1"/>
    </source>
</evidence>